<gene>
    <name evidence="3" type="ORF">J5N97_024331</name>
</gene>
<feature type="repeat" description="PPR" evidence="2">
    <location>
        <begin position="165"/>
        <end position="199"/>
    </location>
</feature>
<evidence type="ECO:0000256" key="1">
    <source>
        <dbReference type="ARBA" id="ARBA00022737"/>
    </source>
</evidence>
<sequence>MSVSSAPCLASPLPPPHRHLKLASPTEYLKLCTTLHEIKHLHCHLIRASLIQSPPFMDSLIAAYSRVSTPMSLRYAKTTFDLFLKADGEASLFCFNSLIRAYSSFSSLDIALELYIRVLDQGLVPDRFTFPPLLAACTRASGFSEGAQLHGFLIKMGEDGGVGGDLFVLNSLIHFYCESGDLESAQQVFDGMPCTKLQDLELGKRIHAYVVESGIELSLGLVNTLIDMYMKCGAVEVAKSLFDSCKDRNIVQLNTMISNYEKLGMARDALGVFSEMITSGLRPDRVSVVAAMSASAQLVELEAGKQFHGYILRHGLDEWDVVSDSVIDMYMKCGELDAANKVFDMMPNKGVVSWNTLCCRAVFGMAIWMLHRGF</sequence>
<proteinExistence type="predicted"/>
<organism evidence="3 4">
    <name type="scientific">Dioscorea zingiberensis</name>
    <dbReference type="NCBI Taxonomy" id="325984"/>
    <lineage>
        <taxon>Eukaryota</taxon>
        <taxon>Viridiplantae</taxon>
        <taxon>Streptophyta</taxon>
        <taxon>Embryophyta</taxon>
        <taxon>Tracheophyta</taxon>
        <taxon>Spermatophyta</taxon>
        <taxon>Magnoliopsida</taxon>
        <taxon>Liliopsida</taxon>
        <taxon>Dioscoreales</taxon>
        <taxon>Dioscoreaceae</taxon>
        <taxon>Dioscorea</taxon>
    </lineage>
</organism>
<keyword evidence="1" id="KW-0677">Repeat</keyword>
<accession>A0A9D5H8Q2</accession>
<dbReference type="NCBIfam" id="TIGR00756">
    <property type="entry name" value="PPR"/>
    <property type="match status" value="2"/>
</dbReference>
<evidence type="ECO:0000313" key="4">
    <source>
        <dbReference type="Proteomes" id="UP001085076"/>
    </source>
</evidence>
<evidence type="ECO:0008006" key="5">
    <source>
        <dbReference type="Google" id="ProtNLM"/>
    </source>
</evidence>
<protein>
    <recommendedName>
        <fullName evidence="5">Pentatricopeptide repeat-containing protein</fullName>
    </recommendedName>
</protein>
<reference evidence="3" key="1">
    <citation type="submission" date="2021-03" db="EMBL/GenBank/DDBJ databases">
        <authorList>
            <person name="Li Z."/>
            <person name="Yang C."/>
        </authorList>
    </citation>
    <scope>NUCLEOTIDE SEQUENCE</scope>
    <source>
        <strain evidence="3">Dzin_1.0</strain>
        <tissue evidence="3">Leaf</tissue>
    </source>
</reference>
<dbReference type="OrthoDB" id="185373at2759"/>
<dbReference type="InterPro" id="IPR002885">
    <property type="entry name" value="PPR_rpt"/>
</dbReference>
<dbReference type="AlphaFoldDB" id="A0A9D5H8Q2"/>
<dbReference type="PROSITE" id="PS51375">
    <property type="entry name" value="PPR"/>
    <property type="match status" value="3"/>
</dbReference>
<reference evidence="3" key="2">
    <citation type="journal article" date="2022" name="Hortic Res">
        <title>The genome of Dioscorea zingiberensis sheds light on the biosynthesis, origin and evolution of the medicinally important diosgenin saponins.</title>
        <authorList>
            <person name="Li Y."/>
            <person name="Tan C."/>
            <person name="Li Z."/>
            <person name="Guo J."/>
            <person name="Li S."/>
            <person name="Chen X."/>
            <person name="Wang C."/>
            <person name="Dai X."/>
            <person name="Yang H."/>
            <person name="Song W."/>
            <person name="Hou L."/>
            <person name="Xu J."/>
            <person name="Tong Z."/>
            <person name="Xu A."/>
            <person name="Yuan X."/>
            <person name="Wang W."/>
            <person name="Yang Q."/>
            <person name="Chen L."/>
            <person name="Sun Z."/>
            <person name="Wang K."/>
            <person name="Pan B."/>
            <person name="Chen J."/>
            <person name="Bao Y."/>
            <person name="Liu F."/>
            <person name="Qi X."/>
            <person name="Gang D.R."/>
            <person name="Wen J."/>
            <person name="Li J."/>
        </authorList>
    </citation>
    <scope>NUCLEOTIDE SEQUENCE</scope>
    <source>
        <strain evidence="3">Dzin_1.0</strain>
    </source>
</reference>
<dbReference type="Proteomes" id="UP001085076">
    <property type="component" value="Miscellaneous, Linkage group lg07"/>
</dbReference>
<dbReference type="InterPro" id="IPR046960">
    <property type="entry name" value="PPR_At4g14850-like_plant"/>
</dbReference>
<comment type="caution">
    <text evidence="3">The sequence shown here is derived from an EMBL/GenBank/DDBJ whole genome shotgun (WGS) entry which is preliminary data.</text>
</comment>
<feature type="repeat" description="PPR" evidence="2">
    <location>
        <begin position="249"/>
        <end position="283"/>
    </location>
</feature>
<name>A0A9D5H8Q2_9LILI</name>
<dbReference type="FunFam" id="1.25.40.10:FF:000436">
    <property type="entry name" value="Pentatricopeptide repeat-containing protein At5g39350 family"/>
    <property type="match status" value="1"/>
</dbReference>
<dbReference type="Gene3D" id="1.25.40.10">
    <property type="entry name" value="Tetratricopeptide repeat domain"/>
    <property type="match status" value="3"/>
</dbReference>
<evidence type="ECO:0000256" key="2">
    <source>
        <dbReference type="PROSITE-ProRule" id="PRU00708"/>
    </source>
</evidence>
<dbReference type="InterPro" id="IPR011990">
    <property type="entry name" value="TPR-like_helical_dom_sf"/>
</dbReference>
<feature type="repeat" description="PPR" evidence="2">
    <location>
        <begin position="91"/>
        <end position="125"/>
    </location>
</feature>
<evidence type="ECO:0000313" key="3">
    <source>
        <dbReference type="EMBL" id="KAJ0967414.1"/>
    </source>
</evidence>
<keyword evidence="4" id="KW-1185">Reference proteome</keyword>
<dbReference type="PANTHER" id="PTHR47926">
    <property type="entry name" value="PENTATRICOPEPTIDE REPEAT-CONTAINING PROTEIN"/>
    <property type="match status" value="1"/>
</dbReference>
<dbReference type="Pfam" id="PF12854">
    <property type="entry name" value="PPR_1"/>
    <property type="match status" value="1"/>
</dbReference>
<dbReference type="EMBL" id="JAGGNH010000007">
    <property type="protein sequence ID" value="KAJ0967414.1"/>
    <property type="molecule type" value="Genomic_DNA"/>
</dbReference>
<dbReference type="GO" id="GO:0009451">
    <property type="term" value="P:RNA modification"/>
    <property type="evidence" value="ECO:0007669"/>
    <property type="project" value="InterPro"/>
</dbReference>
<dbReference type="Pfam" id="PF01535">
    <property type="entry name" value="PPR"/>
    <property type="match status" value="4"/>
</dbReference>
<dbReference type="GO" id="GO:0003723">
    <property type="term" value="F:RNA binding"/>
    <property type="evidence" value="ECO:0007669"/>
    <property type="project" value="InterPro"/>
</dbReference>